<proteinExistence type="predicted"/>
<accession>A0A3M2HND8</accession>
<evidence type="ECO:0000313" key="5">
    <source>
        <dbReference type="Proteomes" id="UP000275012"/>
    </source>
</evidence>
<evidence type="ECO:0000256" key="1">
    <source>
        <dbReference type="ARBA" id="ARBA00022676"/>
    </source>
</evidence>
<feature type="domain" description="Glycosyltransferase subfamily 4-like N-terminal" evidence="3">
    <location>
        <begin position="26"/>
        <end position="133"/>
    </location>
</feature>
<dbReference type="GO" id="GO:0016757">
    <property type="term" value="F:glycosyltransferase activity"/>
    <property type="evidence" value="ECO:0007669"/>
    <property type="project" value="UniProtKB-KW"/>
</dbReference>
<dbReference type="Pfam" id="PF13439">
    <property type="entry name" value="Glyco_transf_4"/>
    <property type="match status" value="1"/>
</dbReference>
<sequence length="349" mass="37945">MSCDTSPMSAAPLSIAHLLLTRRFAGSERHAVELANAQAAQGHQVTMILRKAGAEDRPDAIAHRLSGRVRVIVVGDLLAGWRARRVLKRLRPDIAHAHLSGGARALKGWKDAASRRIATLHIRYKPQQHEGLDGLIAIAPWQLAEMPAAMRARSVQIDNWTLPRTPAPDARARLRAEWGIAPEAFVFGALGRIEDSKGLDVLIEAWRRAGLPGAARLVIAGQGGAWQRLRESAPKAVAMPGFVANPGDWLEVFDVFVSAARSEPFGLVLLEAMDARLPVLASASEGARHLREVIATPLVPIGDADALAAALRAMHEARPARRDYPMQRFRIEDKLAGIEAFYRAVIARG</sequence>
<dbReference type="PANTHER" id="PTHR12526">
    <property type="entry name" value="GLYCOSYLTRANSFERASE"/>
    <property type="match status" value="1"/>
</dbReference>
<dbReference type="InterPro" id="IPR028098">
    <property type="entry name" value="Glyco_trans_4-like_N"/>
</dbReference>
<protein>
    <submittedName>
        <fullName evidence="4">Glycosyltransferase</fullName>
    </submittedName>
</protein>
<gene>
    <name evidence="4" type="ORF">EBB59_10820</name>
</gene>
<name>A0A3M2HND8_9GAMM</name>
<comment type="caution">
    <text evidence="4">The sequence shown here is derived from an EMBL/GenBank/DDBJ whole genome shotgun (WGS) entry which is preliminary data.</text>
</comment>
<evidence type="ECO:0000256" key="2">
    <source>
        <dbReference type="ARBA" id="ARBA00022679"/>
    </source>
</evidence>
<dbReference type="EMBL" id="RFLY01000016">
    <property type="protein sequence ID" value="RMH89080.1"/>
    <property type="molecule type" value="Genomic_DNA"/>
</dbReference>
<dbReference type="Proteomes" id="UP000275012">
    <property type="component" value="Unassembled WGS sequence"/>
</dbReference>
<evidence type="ECO:0000259" key="3">
    <source>
        <dbReference type="Pfam" id="PF13439"/>
    </source>
</evidence>
<dbReference type="AlphaFoldDB" id="A0A3M2HND8"/>
<keyword evidence="1" id="KW-0328">Glycosyltransferase</keyword>
<dbReference type="SUPFAM" id="SSF53756">
    <property type="entry name" value="UDP-Glycosyltransferase/glycogen phosphorylase"/>
    <property type="match status" value="1"/>
</dbReference>
<evidence type="ECO:0000313" key="4">
    <source>
        <dbReference type="EMBL" id="RMH89080.1"/>
    </source>
</evidence>
<keyword evidence="5" id="KW-1185">Reference proteome</keyword>
<keyword evidence="2 4" id="KW-0808">Transferase</keyword>
<dbReference type="Pfam" id="PF13692">
    <property type="entry name" value="Glyco_trans_1_4"/>
    <property type="match status" value="1"/>
</dbReference>
<organism evidence="4 5">
    <name type="scientific">Solilutibacter pythonis</name>
    <dbReference type="NCBI Taxonomy" id="2483112"/>
    <lineage>
        <taxon>Bacteria</taxon>
        <taxon>Pseudomonadati</taxon>
        <taxon>Pseudomonadota</taxon>
        <taxon>Gammaproteobacteria</taxon>
        <taxon>Lysobacterales</taxon>
        <taxon>Lysobacteraceae</taxon>
        <taxon>Solilutibacter</taxon>
    </lineage>
</organism>
<dbReference type="Gene3D" id="3.40.50.2000">
    <property type="entry name" value="Glycogen Phosphorylase B"/>
    <property type="match status" value="2"/>
</dbReference>
<dbReference type="PANTHER" id="PTHR12526:SF510">
    <property type="entry name" value="D-INOSITOL 3-PHOSPHATE GLYCOSYLTRANSFERASE"/>
    <property type="match status" value="1"/>
</dbReference>
<reference evidence="4 5" key="1">
    <citation type="submission" date="2018-10" db="EMBL/GenBank/DDBJ databases">
        <title>Proposal of Lysobacter pythonis sp. nov. isolated from royal pythons (Python regius).</title>
        <authorList>
            <person name="Hans-Juergen B."/>
            <person name="Huptas C."/>
            <person name="Sandra B."/>
            <person name="Igor L."/>
            <person name="Joachim S."/>
            <person name="Siegfried S."/>
            <person name="Mareike W."/>
            <person name="Peter K."/>
        </authorList>
    </citation>
    <scope>NUCLEOTIDE SEQUENCE [LARGE SCALE GENOMIC DNA]</scope>
    <source>
        <strain evidence="4 5">4284/11</strain>
    </source>
</reference>